<reference evidence="2" key="1">
    <citation type="journal article" date="2019" name="Int. J. Syst. Evol. Microbiol.">
        <title>The Global Catalogue of Microorganisms (GCM) 10K type strain sequencing project: providing services to taxonomists for standard genome sequencing and annotation.</title>
        <authorList>
            <consortium name="The Broad Institute Genomics Platform"/>
            <consortium name="The Broad Institute Genome Sequencing Center for Infectious Disease"/>
            <person name="Wu L."/>
            <person name="Ma J."/>
        </authorList>
    </citation>
    <scope>NUCLEOTIDE SEQUENCE [LARGE SCALE GENOMIC DNA]</scope>
    <source>
        <strain evidence="2">JCM 4594</strain>
    </source>
</reference>
<evidence type="ECO:0000313" key="1">
    <source>
        <dbReference type="EMBL" id="GGY18332.1"/>
    </source>
</evidence>
<dbReference type="EMBL" id="BMUU01000001">
    <property type="protein sequence ID" value="GGY18332.1"/>
    <property type="molecule type" value="Genomic_DNA"/>
</dbReference>
<organism evidence="1 2">
    <name type="scientific">Streptomyces xanthochromogenes</name>
    <dbReference type="NCBI Taxonomy" id="67384"/>
    <lineage>
        <taxon>Bacteria</taxon>
        <taxon>Bacillati</taxon>
        <taxon>Actinomycetota</taxon>
        <taxon>Actinomycetes</taxon>
        <taxon>Kitasatosporales</taxon>
        <taxon>Streptomycetaceae</taxon>
        <taxon>Streptomyces</taxon>
    </lineage>
</organism>
<dbReference type="Proteomes" id="UP000600946">
    <property type="component" value="Unassembled WGS sequence"/>
</dbReference>
<proteinExistence type="predicted"/>
<gene>
    <name evidence="1" type="ORF">GCM10010326_08690</name>
</gene>
<accession>A0ABQ2ZJU0</accession>
<name>A0ABQ2ZJU0_9ACTN</name>
<keyword evidence="2" id="KW-1185">Reference proteome</keyword>
<protein>
    <submittedName>
        <fullName evidence="1">Uncharacterized protein</fullName>
    </submittedName>
</protein>
<evidence type="ECO:0000313" key="2">
    <source>
        <dbReference type="Proteomes" id="UP000600946"/>
    </source>
</evidence>
<sequence length="153" mass="16404">MVHVDTQHVLVVGDLPQRAAHRVLGGVDPGGELLGNAVPHRGFGIRLAPQIDMAQRHRVRFPHDLAQLSAAAAEYRAQGVMTGRYPVQSRAENGMIQRPSNAAHHGAVEGSVLTAIAIEEPQQPLSHGRFGLALFGIPHGAQATDRHREGFGD</sequence>
<comment type="caution">
    <text evidence="1">The sequence shown here is derived from an EMBL/GenBank/DDBJ whole genome shotgun (WGS) entry which is preliminary data.</text>
</comment>